<reference evidence="2" key="1">
    <citation type="journal article" date="2014" name="Int. J. Syst. Evol. Microbiol.">
        <title>Complete genome sequence of Corynebacterium casei LMG S-19264T (=DSM 44701T), isolated from a smear-ripened cheese.</title>
        <authorList>
            <consortium name="US DOE Joint Genome Institute (JGI-PGF)"/>
            <person name="Walter F."/>
            <person name="Albersmeier A."/>
            <person name="Kalinowski J."/>
            <person name="Ruckert C."/>
        </authorList>
    </citation>
    <scope>NUCLEOTIDE SEQUENCE</scope>
    <source>
        <strain evidence="2">CGMCC 1.12195</strain>
    </source>
</reference>
<evidence type="ECO:0000313" key="3">
    <source>
        <dbReference type="Proteomes" id="UP000660862"/>
    </source>
</evidence>
<dbReference type="EMBL" id="BMER01000001">
    <property type="protein sequence ID" value="GGG76181.1"/>
    <property type="molecule type" value="Genomic_DNA"/>
</dbReference>
<name>A0A917M464_9SPHI</name>
<feature type="chain" id="PRO_5036883245" description="MG2 domain-containing protein" evidence="1">
    <location>
        <begin position="23"/>
        <end position="576"/>
    </location>
</feature>
<sequence>MRKPLGYVVLTGLLLMSASLHTSVAEKRVNEKVSAYSEQLILHIDKPLHLVGERIYFKVYAVAMTEGSVQSSLSRVAYLELLDRTNTPVIQLKIALNNGSGSGILDIPKHLRTDYYVLRAYTNWMKNSGPSGFFHQVQAIVNPFVPIGSRNATGDPVEISGVDDLSTDQRFVIRSTVDAPVYGKREKVALQLSTRNRSEKPIGAELSVSVYRMDELQRVGSEKGQQFVGDPIAPVTIGGEAQYAIEKEGPLITGKIVDRSTGQAKKGVNAYLSAIGDPSVLCMAVSDDTGRVVFNPPRLVGHLEGVVQFVDADSSSRIMLENPFSESYLNRPLPEISLSPALDSLLNAYSIQTQLDVVFRHRDTAATPVYRPFYGEADKTYRLEDYTQFATLREIFREYVLEVAPRGVDDDLTLRLLNKADGYMFERNPLMLYDGVPVLEAHKLMALNPQEIEWVDVVTARYYHGNAEFDGILSFKSHQGNFHRSLFNPNALVVDMMGTQPATANGFPAYVPGDRRERIPDLRSTLYWNPSVHTDSLGVVSVEFFTSDIGGTFAVVVQGIDATGQRGDQLFTFEVK</sequence>
<dbReference type="AlphaFoldDB" id="A0A917M464"/>
<organism evidence="2 3">
    <name type="scientific">Parapedobacter pyrenivorans</name>
    <dbReference type="NCBI Taxonomy" id="1305674"/>
    <lineage>
        <taxon>Bacteria</taxon>
        <taxon>Pseudomonadati</taxon>
        <taxon>Bacteroidota</taxon>
        <taxon>Sphingobacteriia</taxon>
        <taxon>Sphingobacteriales</taxon>
        <taxon>Sphingobacteriaceae</taxon>
        <taxon>Parapedobacter</taxon>
    </lineage>
</organism>
<evidence type="ECO:0000313" key="2">
    <source>
        <dbReference type="EMBL" id="GGG76181.1"/>
    </source>
</evidence>
<proteinExistence type="predicted"/>
<keyword evidence="1" id="KW-0732">Signal</keyword>
<keyword evidence="3" id="KW-1185">Reference proteome</keyword>
<reference evidence="2" key="2">
    <citation type="submission" date="2020-09" db="EMBL/GenBank/DDBJ databases">
        <authorList>
            <person name="Sun Q."/>
            <person name="Zhou Y."/>
        </authorList>
    </citation>
    <scope>NUCLEOTIDE SEQUENCE</scope>
    <source>
        <strain evidence="2">CGMCC 1.12195</strain>
    </source>
</reference>
<comment type="caution">
    <text evidence="2">The sequence shown here is derived from an EMBL/GenBank/DDBJ whole genome shotgun (WGS) entry which is preliminary data.</text>
</comment>
<dbReference type="Proteomes" id="UP000660862">
    <property type="component" value="Unassembled WGS sequence"/>
</dbReference>
<dbReference type="RefSeq" id="WP_188504343.1">
    <property type="nucleotide sequence ID" value="NZ_BMER01000001.1"/>
</dbReference>
<feature type="signal peptide" evidence="1">
    <location>
        <begin position="1"/>
        <end position="22"/>
    </location>
</feature>
<evidence type="ECO:0008006" key="4">
    <source>
        <dbReference type="Google" id="ProtNLM"/>
    </source>
</evidence>
<accession>A0A917M464</accession>
<evidence type="ECO:0000256" key="1">
    <source>
        <dbReference type="SAM" id="SignalP"/>
    </source>
</evidence>
<gene>
    <name evidence="2" type="ORF">GCM10007415_04910</name>
</gene>
<protein>
    <recommendedName>
        <fullName evidence="4">MG2 domain-containing protein</fullName>
    </recommendedName>
</protein>